<evidence type="ECO:0000256" key="1">
    <source>
        <dbReference type="SAM" id="Phobius"/>
    </source>
</evidence>
<protein>
    <submittedName>
        <fullName evidence="2">Uncharacterized protein</fullName>
    </submittedName>
</protein>
<organism evidence="2">
    <name type="scientific">Siphoviridae sp. ctwfx1</name>
    <dbReference type="NCBI Taxonomy" id="2825732"/>
    <lineage>
        <taxon>Viruses</taxon>
        <taxon>Duplodnaviria</taxon>
        <taxon>Heunggongvirae</taxon>
        <taxon>Uroviricota</taxon>
        <taxon>Caudoviricetes</taxon>
    </lineage>
</organism>
<keyword evidence="1" id="KW-0472">Membrane</keyword>
<name>A0A8S5UVG8_9CAUD</name>
<feature type="transmembrane region" description="Helical" evidence="1">
    <location>
        <begin position="12"/>
        <end position="42"/>
    </location>
</feature>
<sequence length="58" mass="5922">MEKLRDAVLKLGVLLITVGAGMIYIPAGFIVGGILLIAMAVVDGFDDSANDEGSDGQA</sequence>
<evidence type="ECO:0000313" key="2">
    <source>
        <dbReference type="EMBL" id="DAF98428.1"/>
    </source>
</evidence>
<reference evidence="2" key="1">
    <citation type="journal article" date="2021" name="Proc. Natl. Acad. Sci. U.S.A.">
        <title>A Catalog of Tens of Thousands of Viruses from Human Metagenomes Reveals Hidden Associations with Chronic Diseases.</title>
        <authorList>
            <person name="Tisza M.J."/>
            <person name="Buck C.B."/>
        </authorList>
    </citation>
    <scope>NUCLEOTIDE SEQUENCE</scope>
    <source>
        <strain evidence="2">Ctwfx1</strain>
    </source>
</reference>
<accession>A0A8S5UVG8</accession>
<dbReference type="EMBL" id="BK016147">
    <property type="protein sequence ID" value="DAF98428.1"/>
    <property type="molecule type" value="Genomic_DNA"/>
</dbReference>
<keyword evidence="1" id="KW-1133">Transmembrane helix</keyword>
<keyword evidence="1" id="KW-0812">Transmembrane</keyword>
<proteinExistence type="predicted"/>